<evidence type="ECO:0000256" key="2">
    <source>
        <dbReference type="ARBA" id="ARBA00009813"/>
    </source>
</evidence>
<reference evidence="10" key="1">
    <citation type="submission" date="2012-02" db="EMBL/GenBank/DDBJ databases">
        <title>The complete genome of Frateuria aurantia DSM 6220.</title>
        <authorList>
            <consortium name="US DOE Joint Genome Institute (JGI-PGF)"/>
            <person name="Lucas S."/>
            <person name="Copeland A."/>
            <person name="Lapidus A."/>
            <person name="Glavina del Rio T."/>
            <person name="Dalin E."/>
            <person name="Tice H."/>
            <person name="Bruce D."/>
            <person name="Goodwin L."/>
            <person name="Pitluck S."/>
            <person name="Peters L."/>
            <person name="Ovchinnikova G."/>
            <person name="Teshima H."/>
            <person name="Kyrpides N."/>
            <person name="Mavromatis K."/>
            <person name="Ivanova N."/>
            <person name="Brettin T."/>
            <person name="Detter J.C."/>
            <person name="Han C."/>
            <person name="Larimer F."/>
            <person name="Land M."/>
            <person name="Hauser L."/>
            <person name="Markowitz V."/>
            <person name="Cheng J.-F."/>
            <person name="Hugenholtz P."/>
            <person name="Woyke T."/>
            <person name="Wu D."/>
            <person name="Brambilla E."/>
            <person name="Klenk H.-P."/>
            <person name="Eisen J.A."/>
        </authorList>
    </citation>
    <scope>NUCLEOTIDE SEQUENCE</scope>
    <source>
        <strain evidence="10">DSM 6220</strain>
    </source>
</reference>
<keyword evidence="10" id="KW-0413">Isomerase</keyword>
<dbReference type="Proteomes" id="UP000005234">
    <property type="component" value="Chromosome"/>
</dbReference>
<keyword evidence="11" id="KW-1185">Reference proteome</keyword>
<dbReference type="InterPro" id="IPR012336">
    <property type="entry name" value="Thioredoxin-like_fold"/>
</dbReference>
<dbReference type="InterPro" id="IPR009094">
    <property type="entry name" value="DiS-bond_isomerase_DsbC/G_N_sf"/>
</dbReference>
<dbReference type="Gene3D" id="3.10.450.70">
    <property type="entry name" value="Disulphide bond isomerase, DsbC/G, N-terminal"/>
    <property type="match status" value="1"/>
</dbReference>
<dbReference type="InterPro" id="IPR033954">
    <property type="entry name" value="DiS-bond_Isoase_DsbC/G"/>
</dbReference>
<comment type="function">
    <text evidence="7">Required for disulfide bond formation in some periplasmic proteins. Acts by transferring its disulfide bond to other proteins and is reduced in the process.</text>
</comment>
<dbReference type="AlphaFoldDB" id="H8L624"/>
<comment type="subcellular location">
    <subcellularLocation>
        <location evidence="1 7">Periplasm</location>
    </subcellularLocation>
</comment>
<gene>
    <name evidence="10" type="ordered locus">Fraau_2402</name>
</gene>
<name>H8L624_FRAAD</name>
<evidence type="ECO:0000256" key="6">
    <source>
        <dbReference type="ARBA" id="ARBA00023284"/>
    </source>
</evidence>
<dbReference type="SUPFAM" id="SSF54423">
    <property type="entry name" value="DsbC/DsbG N-terminal domain-like"/>
    <property type="match status" value="1"/>
</dbReference>
<dbReference type="Gene3D" id="3.40.30.10">
    <property type="entry name" value="Glutaredoxin"/>
    <property type="match status" value="1"/>
</dbReference>
<dbReference type="PANTHER" id="PTHR35272">
    <property type="entry name" value="THIOL:DISULFIDE INTERCHANGE PROTEIN DSBC-RELATED"/>
    <property type="match status" value="1"/>
</dbReference>
<feature type="domain" description="Thioredoxin-like fold" evidence="9">
    <location>
        <begin position="106"/>
        <end position="231"/>
    </location>
</feature>
<dbReference type="HOGENOM" id="CLU_083593_0_0_6"/>
<accession>H8L624</accession>
<evidence type="ECO:0000256" key="1">
    <source>
        <dbReference type="ARBA" id="ARBA00004418"/>
    </source>
</evidence>
<evidence type="ECO:0000256" key="7">
    <source>
        <dbReference type="RuleBase" id="RU364038"/>
    </source>
</evidence>
<evidence type="ECO:0000313" key="10">
    <source>
        <dbReference type="EMBL" id="AFC86767.1"/>
    </source>
</evidence>
<dbReference type="RefSeq" id="WP_014403770.1">
    <property type="nucleotide sequence ID" value="NC_017033.1"/>
</dbReference>
<evidence type="ECO:0000259" key="9">
    <source>
        <dbReference type="Pfam" id="PF13098"/>
    </source>
</evidence>
<dbReference type="GO" id="GO:0042597">
    <property type="term" value="C:periplasmic space"/>
    <property type="evidence" value="ECO:0007669"/>
    <property type="project" value="UniProtKB-SubCell"/>
</dbReference>
<evidence type="ECO:0000313" key="11">
    <source>
        <dbReference type="Proteomes" id="UP000005234"/>
    </source>
</evidence>
<dbReference type="EMBL" id="CP003350">
    <property type="protein sequence ID" value="AFC86767.1"/>
    <property type="molecule type" value="Genomic_DNA"/>
</dbReference>
<protein>
    <recommendedName>
        <fullName evidence="7">Thiol:disulfide interchange protein</fullName>
    </recommendedName>
</protein>
<keyword evidence="3 7" id="KW-0732">Signal</keyword>
<dbReference type="InterPro" id="IPR051470">
    <property type="entry name" value="Thiol:disulfide_interchange"/>
</dbReference>
<dbReference type="GO" id="GO:0016853">
    <property type="term" value="F:isomerase activity"/>
    <property type="evidence" value="ECO:0007669"/>
    <property type="project" value="UniProtKB-KW"/>
</dbReference>
<dbReference type="InterPro" id="IPR036249">
    <property type="entry name" value="Thioredoxin-like_sf"/>
</dbReference>
<sequence>MLAWAQPQAPTSGPQAVVRQALQAAAPGLKIDSITAAPLPGFQQVIAGGRMVYVRDDGRYMFDGRLVGLSAPARDLSRPAWNAYRRAQLAAIPAADRIIYAPAKPRYRVTVFTDVTCGFCRELHRHMAEINQLGIEVDYLAWPREGLLTTAGRPTPVATEMADVWCADDRKAAFEAALMRATPPPARSCANPVRREYEAGSRMGANGTPTIIADDGRELGGYLSPESLLQAVRKEAGETVPAKASPGH</sequence>
<keyword evidence="6 7" id="KW-0676">Redox-active center</keyword>
<dbReference type="PANTHER" id="PTHR35272:SF3">
    <property type="entry name" value="THIOL:DISULFIDE INTERCHANGE PROTEIN DSBC"/>
    <property type="match status" value="1"/>
</dbReference>
<evidence type="ECO:0000259" key="8">
    <source>
        <dbReference type="Pfam" id="PF10411"/>
    </source>
</evidence>
<keyword evidence="5" id="KW-1015">Disulfide bond</keyword>
<dbReference type="CDD" id="cd03020">
    <property type="entry name" value="DsbA_DsbC_DsbG"/>
    <property type="match status" value="1"/>
</dbReference>
<keyword evidence="4 7" id="KW-0574">Periplasm</keyword>
<feature type="domain" description="Disulphide bond isomerase DsbC/G N-terminal" evidence="8">
    <location>
        <begin position="14"/>
        <end position="70"/>
    </location>
</feature>
<dbReference type="KEGG" id="fau:Fraau_2402"/>
<dbReference type="InterPro" id="IPR018950">
    <property type="entry name" value="DiS-bond_isomerase_DsbC/G_N"/>
</dbReference>
<organism evidence="10 11">
    <name type="scientific">Frateuria aurantia (strain ATCC 33424 / DSM 6220 / KCTC 2777 / LMG 1558 / NBRC 3245 / NCIMB 13370)</name>
    <name type="common">Acetobacter aurantius</name>
    <dbReference type="NCBI Taxonomy" id="767434"/>
    <lineage>
        <taxon>Bacteria</taxon>
        <taxon>Pseudomonadati</taxon>
        <taxon>Pseudomonadota</taxon>
        <taxon>Gammaproteobacteria</taxon>
        <taxon>Lysobacterales</taxon>
        <taxon>Rhodanobacteraceae</taxon>
        <taxon>Frateuria</taxon>
    </lineage>
</organism>
<evidence type="ECO:0000256" key="4">
    <source>
        <dbReference type="ARBA" id="ARBA00022764"/>
    </source>
</evidence>
<dbReference type="eggNOG" id="COG1651">
    <property type="taxonomic scope" value="Bacteria"/>
</dbReference>
<comment type="similarity">
    <text evidence="2 7">Belongs to the thioredoxin family. DsbC subfamily.</text>
</comment>
<dbReference type="STRING" id="767434.Fraau_2402"/>
<evidence type="ECO:0000256" key="5">
    <source>
        <dbReference type="ARBA" id="ARBA00023157"/>
    </source>
</evidence>
<evidence type="ECO:0000256" key="3">
    <source>
        <dbReference type="ARBA" id="ARBA00022729"/>
    </source>
</evidence>
<dbReference type="OrthoDB" id="12976at2"/>
<dbReference type="Pfam" id="PF10411">
    <property type="entry name" value="DsbC_N"/>
    <property type="match status" value="1"/>
</dbReference>
<dbReference type="Pfam" id="PF13098">
    <property type="entry name" value="Thioredoxin_2"/>
    <property type="match status" value="1"/>
</dbReference>
<proteinExistence type="inferred from homology"/>
<dbReference type="SUPFAM" id="SSF52833">
    <property type="entry name" value="Thioredoxin-like"/>
    <property type="match status" value="1"/>
</dbReference>